<dbReference type="InterPro" id="IPR024949">
    <property type="entry name" value="Bet_v_I_allergen"/>
</dbReference>
<sequence>MGVTSLSQEYTCPISPSRMFKALIVDSKNLIPKLLPEFIKSVHTVQGDGEPGSIEQVNFTEGSSHKYAKHRIDEIDEENLVCKYTMIEGDALGDNVESIAYEVRFEAASSSEGGGCICKMTSNYRMIGDSEIKEEEIKASKERVLGIYKLVENYLLNNPQVYA</sequence>
<dbReference type="GO" id="GO:0005737">
    <property type="term" value="C:cytoplasm"/>
    <property type="evidence" value="ECO:0007669"/>
    <property type="project" value="TreeGrafter"/>
</dbReference>
<dbReference type="GO" id="GO:0006952">
    <property type="term" value="P:defense response"/>
    <property type="evidence" value="ECO:0007669"/>
    <property type="project" value="UniProtKB-KW"/>
</dbReference>
<reference evidence="6" key="1">
    <citation type="journal article" date="2019" name="Gigascience">
        <title>De novo genome assembly of the endangered Acer yangbiense, a plant species with extremely small populations endemic to Yunnan Province, China.</title>
        <authorList>
            <person name="Yang J."/>
            <person name="Wariss H.M."/>
            <person name="Tao L."/>
            <person name="Zhang R."/>
            <person name="Yun Q."/>
            <person name="Hollingsworth P."/>
            <person name="Dao Z."/>
            <person name="Luo G."/>
            <person name="Guo H."/>
            <person name="Ma Y."/>
            <person name="Sun W."/>
        </authorList>
    </citation>
    <scope>NUCLEOTIDE SEQUENCE [LARGE SCALE GENOMIC DNA]</scope>
    <source>
        <strain evidence="6">cv. Malutang</strain>
    </source>
</reference>
<evidence type="ECO:0000256" key="3">
    <source>
        <dbReference type="ARBA" id="ARBA00023265"/>
    </source>
</evidence>
<dbReference type="GO" id="GO:0009738">
    <property type="term" value="P:abscisic acid-activated signaling pathway"/>
    <property type="evidence" value="ECO:0007669"/>
    <property type="project" value="InterPro"/>
</dbReference>
<dbReference type="CDD" id="cd07816">
    <property type="entry name" value="Bet_v1-like"/>
    <property type="match status" value="1"/>
</dbReference>
<accession>A0A5C7IQJ1</accession>
<keyword evidence="3" id="KW-0568">Pathogenesis-related protein</keyword>
<dbReference type="SUPFAM" id="SSF55961">
    <property type="entry name" value="Bet v1-like"/>
    <property type="match status" value="1"/>
</dbReference>
<evidence type="ECO:0000256" key="1">
    <source>
        <dbReference type="ARBA" id="ARBA00009744"/>
    </source>
</evidence>
<dbReference type="Gene3D" id="3.30.530.20">
    <property type="match status" value="1"/>
</dbReference>
<name>A0A5C7IQJ1_9ROSI</name>
<comment type="caution">
    <text evidence="5">The sequence shown here is derived from an EMBL/GenBank/DDBJ whole genome shotgun (WGS) entry which is preliminary data.</text>
</comment>
<dbReference type="SMART" id="SM01037">
    <property type="entry name" value="Bet_v_1"/>
    <property type="match status" value="1"/>
</dbReference>
<dbReference type="PRINTS" id="PR00634">
    <property type="entry name" value="BETALLERGEN"/>
</dbReference>
<dbReference type="Pfam" id="PF00407">
    <property type="entry name" value="Bet_v_1"/>
    <property type="match status" value="1"/>
</dbReference>
<evidence type="ECO:0000313" key="6">
    <source>
        <dbReference type="Proteomes" id="UP000323000"/>
    </source>
</evidence>
<evidence type="ECO:0000313" key="5">
    <source>
        <dbReference type="EMBL" id="TXG71653.1"/>
    </source>
</evidence>
<dbReference type="PANTHER" id="PTHR31213:SF192">
    <property type="entry name" value="MAJOR ALLERGEN PRU AR 1-LIKE"/>
    <property type="match status" value="1"/>
</dbReference>
<gene>
    <name evidence="5" type="ORF">EZV62_000232</name>
</gene>
<organism evidence="5 6">
    <name type="scientific">Acer yangbiense</name>
    <dbReference type="NCBI Taxonomy" id="1000413"/>
    <lineage>
        <taxon>Eukaryota</taxon>
        <taxon>Viridiplantae</taxon>
        <taxon>Streptophyta</taxon>
        <taxon>Embryophyta</taxon>
        <taxon>Tracheophyta</taxon>
        <taxon>Spermatophyta</taxon>
        <taxon>Magnoliopsida</taxon>
        <taxon>eudicotyledons</taxon>
        <taxon>Gunneridae</taxon>
        <taxon>Pentapetalae</taxon>
        <taxon>rosids</taxon>
        <taxon>malvids</taxon>
        <taxon>Sapindales</taxon>
        <taxon>Sapindaceae</taxon>
        <taxon>Hippocastanoideae</taxon>
        <taxon>Acereae</taxon>
        <taxon>Acer</taxon>
    </lineage>
</organism>
<evidence type="ECO:0000256" key="2">
    <source>
        <dbReference type="ARBA" id="ARBA00022821"/>
    </source>
</evidence>
<dbReference type="InterPro" id="IPR023393">
    <property type="entry name" value="START-like_dom_sf"/>
</dbReference>
<dbReference type="GO" id="GO:0004864">
    <property type="term" value="F:protein phosphatase inhibitor activity"/>
    <property type="evidence" value="ECO:0007669"/>
    <property type="project" value="InterPro"/>
</dbReference>
<evidence type="ECO:0000259" key="4">
    <source>
        <dbReference type="SMART" id="SM01037"/>
    </source>
</evidence>
<dbReference type="AlphaFoldDB" id="A0A5C7IQJ1"/>
<dbReference type="EMBL" id="VAHF01000001">
    <property type="protein sequence ID" value="TXG71653.1"/>
    <property type="molecule type" value="Genomic_DNA"/>
</dbReference>
<dbReference type="GO" id="GO:0005634">
    <property type="term" value="C:nucleus"/>
    <property type="evidence" value="ECO:0007669"/>
    <property type="project" value="TreeGrafter"/>
</dbReference>
<dbReference type="GO" id="GO:0038023">
    <property type="term" value="F:signaling receptor activity"/>
    <property type="evidence" value="ECO:0007669"/>
    <property type="project" value="InterPro"/>
</dbReference>
<dbReference type="PANTHER" id="PTHR31213">
    <property type="entry name" value="OS08G0374000 PROTEIN-RELATED"/>
    <property type="match status" value="1"/>
</dbReference>
<keyword evidence="2" id="KW-0611">Plant defense</keyword>
<dbReference type="GO" id="GO:0010427">
    <property type="term" value="F:abscisic acid binding"/>
    <property type="evidence" value="ECO:0007669"/>
    <property type="project" value="InterPro"/>
</dbReference>
<dbReference type="InterPro" id="IPR050279">
    <property type="entry name" value="Plant_def-hormone_signal"/>
</dbReference>
<dbReference type="Proteomes" id="UP000323000">
    <property type="component" value="Chromosome 1"/>
</dbReference>
<proteinExistence type="inferred from homology"/>
<dbReference type="InterPro" id="IPR000916">
    <property type="entry name" value="Bet_v_I/MLP"/>
</dbReference>
<dbReference type="FunFam" id="3.30.530.20:FF:000007">
    <property type="entry name" value="Major pollen allergen Bet v 1-A"/>
    <property type="match status" value="1"/>
</dbReference>
<keyword evidence="6" id="KW-1185">Reference proteome</keyword>
<protein>
    <recommendedName>
        <fullName evidence="4">Bet v I/Major latex protein domain-containing protein</fullName>
    </recommendedName>
</protein>
<dbReference type="OrthoDB" id="1880172at2759"/>
<comment type="similarity">
    <text evidence="1">Belongs to the BetVI family.</text>
</comment>
<feature type="domain" description="Bet v I/Major latex protein" evidence="4">
    <location>
        <begin position="5"/>
        <end position="158"/>
    </location>
</feature>